<protein>
    <submittedName>
        <fullName evidence="2">Uncharacterized protein</fullName>
    </submittedName>
</protein>
<feature type="coiled-coil region" evidence="1">
    <location>
        <begin position="40"/>
        <end position="81"/>
    </location>
</feature>
<reference evidence="2 3" key="1">
    <citation type="submission" date="2019-09" db="EMBL/GenBank/DDBJ databases">
        <title>Complete genome of Lactococcus lactis phage P596.</title>
        <authorList>
            <person name="Brinks E."/>
        </authorList>
    </citation>
    <scope>NUCLEOTIDE SEQUENCE [LARGE SCALE GENOMIC DNA]</scope>
</reference>
<accession>A0A5Q2F8T0</accession>
<dbReference type="Proteomes" id="UP000370956">
    <property type="component" value="Segment"/>
</dbReference>
<dbReference type="KEGG" id="vg:56132813"/>
<dbReference type="GeneID" id="56132813"/>
<dbReference type="RefSeq" id="YP_009900584.1">
    <property type="nucleotide sequence ID" value="NC_049808.1"/>
</dbReference>
<dbReference type="EMBL" id="MN528768">
    <property type="protein sequence ID" value="QGF21107.1"/>
    <property type="molecule type" value="Genomic_DNA"/>
</dbReference>
<evidence type="ECO:0000313" key="3">
    <source>
        <dbReference type="Proteomes" id="UP000370956"/>
    </source>
</evidence>
<keyword evidence="3" id="KW-1185">Reference proteome</keyword>
<organism evidence="2 3">
    <name type="scientific">Lactococcus phage P596</name>
    <dbReference type="NCBI Taxonomy" id="2656515"/>
    <lineage>
        <taxon>Viruses</taxon>
        <taxon>Duplodnaviria</taxon>
        <taxon>Heunggongvirae</taxon>
        <taxon>Uroviricota</taxon>
        <taxon>Caudoviricetes</taxon>
        <taxon>Teubervirus</taxon>
        <taxon>Teubervirus P596</taxon>
    </lineage>
</organism>
<evidence type="ECO:0000256" key="1">
    <source>
        <dbReference type="SAM" id="Coils"/>
    </source>
</evidence>
<name>A0A5Q2F8T0_9CAUD</name>
<evidence type="ECO:0000313" key="2">
    <source>
        <dbReference type="EMBL" id="QGF21107.1"/>
    </source>
</evidence>
<proteinExistence type="predicted"/>
<sequence length="93" mass="10990">MNAEETKVLQKLINIAEDIKDEALPAKTVVLMVEEMLPDLMELQNYIIALETDLDIAQMELDEAEHAYVELYHDYNELDDELYMMMEEYEEED</sequence>
<keyword evidence="1" id="KW-0175">Coiled coil</keyword>